<accession>H8FQV6</accession>
<evidence type="ECO:0000313" key="3">
    <source>
        <dbReference type="Proteomes" id="UP000004169"/>
    </source>
</evidence>
<evidence type="ECO:0000313" key="2">
    <source>
        <dbReference type="EMBL" id="CCG40744.1"/>
    </source>
</evidence>
<dbReference type="STRING" id="1150626.PHAMO_210255"/>
<dbReference type="Proteomes" id="UP000004169">
    <property type="component" value="Unassembled WGS sequence"/>
</dbReference>
<feature type="region of interest" description="Disordered" evidence="1">
    <location>
        <begin position="1"/>
        <end position="35"/>
    </location>
</feature>
<reference evidence="2 3" key="1">
    <citation type="journal article" date="2012" name="J. Bacteriol.">
        <title>Draft Genome Sequence of the Purple Photosynthetic Bacterium Phaeospirillum molischianum DSM120, a Particularly Versatile Bacterium.</title>
        <authorList>
            <person name="Duquesne K."/>
            <person name="Prima V."/>
            <person name="Ji B."/>
            <person name="Rouy Z."/>
            <person name="Medigue C."/>
            <person name="Talla E."/>
            <person name="Sturgis J.N."/>
        </authorList>
    </citation>
    <scope>NUCLEOTIDE SEQUENCE [LARGE SCALE GENOMIC DNA]</scope>
    <source>
        <strain evidence="3">DSM120</strain>
    </source>
</reference>
<name>H8FQV6_MAGML</name>
<comment type="caution">
    <text evidence="2">The sequence shown here is derived from an EMBL/GenBank/DDBJ whole genome shotgun (WGS) entry which is preliminary data.</text>
</comment>
<dbReference type="AlphaFoldDB" id="H8FQV6"/>
<evidence type="ECO:0000256" key="1">
    <source>
        <dbReference type="SAM" id="MobiDB-lite"/>
    </source>
</evidence>
<proteinExistence type="predicted"/>
<feature type="region of interest" description="Disordered" evidence="1">
    <location>
        <begin position="219"/>
        <end position="243"/>
    </location>
</feature>
<organism evidence="2 3">
    <name type="scientific">Magnetospirillum molischianum DSM 120</name>
    <dbReference type="NCBI Taxonomy" id="1150626"/>
    <lineage>
        <taxon>Bacteria</taxon>
        <taxon>Pseudomonadati</taxon>
        <taxon>Pseudomonadota</taxon>
        <taxon>Alphaproteobacteria</taxon>
        <taxon>Rhodospirillales</taxon>
        <taxon>Rhodospirillaceae</taxon>
        <taxon>Magnetospirillum</taxon>
    </lineage>
</organism>
<sequence>MSNHSSPSGRRPPMGAASPFASASKLNASPACPSARNATGRYLRRRSSCGWRSPPDGWFWFRFCSWSFGLHGCRGDGAGTTMPLPKPFSIGFRPETRMRSNRSSGSRIDHATTPSRRLAASGWAFSAPVVRVPDYSGGTATDLHRIPGCWTMPLYAKAGSSVKSRLSGQCILVTSPLALDGVSEAQSRFLSSTDLNRNSYGPAFRGLHRRLVLAACSRGGGDRPGRDRGNGALCRHPPVARHR</sequence>
<feature type="compositionally biased region" description="Basic and acidic residues" evidence="1">
    <location>
        <begin position="220"/>
        <end position="229"/>
    </location>
</feature>
<protein>
    <submittedName>
        <fullName evidence="2">Uncharacterized protein</fullName>
    </submittedName>
</protein>
<dbReference type="EMBL" id="CAHP01000014">
    <property type="protein sequence ID" value="CCG40744.1"/>
    <property type="molecule type" value="Genomic_DNA"/>
</dbReference>
<gene>
    <name evidence="2" type="ORF">PHAMO_210255</name>
</gene>
<feature type="region of interest" description="Disordered" evidence="1">
    <location>
        <begin position="84"/>
        <end position="111"/>
    </location>
</feature>
<keyword evidence="3" id="KW-1185">Reference proteome</keyword>